<organism evidence="3 4">
    <name type="scientific">Persicirhabdus sediminis</name>
    <dbReference type="NCBI Taxonomy" id="454144"/>
    <lineage>
        <taxon>Bacteria</taxon>
        <taxon>Pseudomonadati</taxon>
        <taxon>Verrucomicrobiota</taxon>
        <taxon>Verrucomicrobiia</taxon>
        <taxon>Verrucomicrobiales</taxon>
        <taxon>Verrucomicrobiaceae</taxon>
        <taxon>Persicirhabdus</taxon>
    </lineage>
</organism>
<comment type="similarity">
    <text evidence="1">Belongs to the peptidase S1C family.</text>
</comment>
<dbReference type="Gene3D" id="2.40.10.10">
    <property type="entry name" value="Trypsin-like serine proteases"/>
    <property type="match status" value="1"/>
</dbReference>
<dbReference type="SMART" id="SM00228">
    <property type="entry name" value="PDZ"/>
    <property type="match status" value="1"/>
</dbReference>
<name>A0A8J7SK93_9BACT</name>
<dbReference type="RefSeq" id="WP_200311588.1">
    <property type="nucleotide sequence ID" value="NZ_JAENIM010000039.1"/>
</dbReference>
<reference evidence="3" key="1">
    <citation type="submission" date="2021-01" db="EMBL/GenBank/DDBJ databases">
        <title>Modified the classification status of verrucomicrobia.</title>
        <authorList>
            <person name="Feng X."/>
        </authorList>
    </citation>
    <scope>NUCLEOTIDE SEQUENCE</scope>
    <source>
        <strain evidence="3">_KCTC 22039</strain>
    </source>
</reference>
<dbReference type="InterPro" id="IPR036034">
    <property type="entry name" value="PDZ_sf"/>
</dbReference>
<dbReference type="PROSITE" id="PS50106">
    <property type="entry name" value="PDZ"/>
    <property type="match status" value="1"/>
</dbReference>
<accession>A0A8J7SK93</accession>
<dbReference type="EMBL" id="JAENIM010000039">
    <property type="protein sequence ID" value="MBK1791591.1"/>
    <property type="molecule type" value="Genomic_DNA"/>
</dbReference>
<evidence type="ECO:0000313" key="4">
    <source>
        <dbReference type="Proteomes" id="UP000624703"/>
    </source>
</evidence>
<dbReference type="Gene3D" id="2.30.42.10">
    <property type="match status" value="1"/>
</dbReference>
<dbReference type="InterPro" id="IPR001478">
    <property type="entry name" value="PDZ"/>
</dbReference>
<dbReference type="Proteomes" id="UP000624703">
    <property type="component" value="Unassembled WGS sequence"/>
</dbReference>
<dbReference type="InterPro" id="IPR043504">
    <property type="entry name" value="Peptidase_S1_PA_chymotrypsin"/>
</dbReference>
<dbReference type="SUPFAM" id="SSF50494">
    <property type="entry name" value="Trypsin-like serine proteases"/>
    <property type="match status" value="1"/>
</dbReference>
<evidence type="ECO:0000259" key="2">
    <source>
        <dbReference type="PROSITE" id="PS50106"/>
    </source>
</evidence>
<feature type="domain" description="PDZ" evidence="2">
    <location>
        <begin position="159"/>
        <end position="239"/>
    </location>
</feature>
<dbReference type="InterPro" id="IPR009003">
    <property type="entry name" value="Peptidase_S1_PA"/>
</dbReference>
<dbReference type="PANTHER" id="PTHR22939">
    <property type="entry name" value="SERINE PROTEASE FAMILY S1C HTRA-RELATED"/>
    <property type="match status" value="1"/>
</dbReference>
<keyword evidence="4" id="KW-1185">Reference proteome</keyword>
<evidence type="ECO:0000256" key="1">
    <source>
        <dbReference type="ARBA" id="ARBA00010541"/>
    </source>
</evidence>
<sequence length="332" mass="35449">MKSTIIAASLVVSSGLSLSQTLPSEQRINGSLTAQAFEPVRQALQECTVIVYADERAHIRKIYGMMVSENGEFVTKASEIADVENLKARYAGKLYTELSVIGVDEDWDIALVKIVGLEESQASVMAASSQLPMGSWVISNGASSRERARVRVGVISANTREIPYSGHDLMLGVVLKAVDDGVQITELAEEGGAEGAGLQVGDQLVSVGDTQVSKLADLATSLKGCKAGDKITVKVIRDGEEVVAEVPLTKRPGGAPLTRNDQMSGQFSERREGFPLVIQHDTPLHRRSVGGALLNLDGECVGLNIARATREASYAIPAEKLSEIVIVIRNSH</sequence>
<evidence type="ECO:0000313" key="3">
    <source>
        <dbReference type="EMBL" id="MBK1791591.1"/>
    </source>
</evidence>
<dbReference type="SUPFAM" id="SSF50156">
    <property type="entry name" value="PDZ domain-like"/>
    <property type="match status" value="1"/>
</dbReference>
<comment type="caution">
    <text evidence="3">The sequence shown here is derived from an EMBL/GenBank/DDBJ whole genome shotgun (WGS) entry which is preliminary data.</text>
</comment>
<dbReference type="Gene3D" id="2.40.10.120">
    <property type="match status" value="1"/>
</dbReference>
<dbReference type="PANTHER" id="PTHR22939:SF129">
    <property type="entry name" value="SERINE PROTEASE HTRA2, MITOCHONDRIAL"/>
    <property type="match status" value="1"/>
</dbReference>
<gene>
    <name evidence="3" type="ORF">JIN82_10550</name>
</gene>
<dbReference type="AlphaFoldDB" id="A0A8J7SK93"/>
<dbReference type="Pfam" id="PF13180">
    <property type="entry name" value="PDZ_2"/>
    <property type="match status" value="1"/>
</dbReference>
<protein>
    <submittedName>
        <fullName evidence="3">PDZ domain-containing protein</fullName>
    </submittedName>
</protein>
<proteinExistence type="inferred from homology"/>